<feature type="domain" description="Aldehyde oxidase/xanthine dehydrogenase a/b hammerhead" evidence="1">
    <location>
        <begin position="214"/>
        <end position="290"/>
    </location>
</feature>
<dbReference type="InterPro" id="IPR046867">
    <property type="entry name" value="AldOxase/xan_DH_MoCoBD2"/>
</dbReference>
<gene>
    <name evidence="2" type="ORF">UFOPK2399_01404</name>
</gene>
<dbReference type="SUPFAM" id="SSF56003">
    <property type="entry name" value="Molybdenum cofactor-binding domain"/>
    <property type="match status" value="2"/>
</dbReference>
<dbReference type="InterPro" id="IPR012368">
    <property type="entry name" value="OxRdtase_Mopterin-bd_su_IorB"/>
</dbReference>
<reference evidence="2" key="1">
    <citation type="submission" date="2020-05" db="EMBL/GenBank/DDBJ databases">
        <authorList>
            <person name="Chiriac C."/>
            <person name="Salcher M."/>
            <person name="Ghai R."/>
            <person name="Kavagutti S V."/>
        </authorList>
    </citation>
    <scope>NUCLEOTIDE SEQUENCE</scope>
</reference>
<dbReference type="PIRSF" id="PIRSF036389">
    <property type="entry name" value="IOR_B"/>
    <property type="match status" value="1"/>
</dbReference>
<dbReference type="InterPro" id="IPR008274">
    <property type="entry name" value="AldOxase/xan_DH_MoCoBD1"/>
</dbReference>
<dbReference type="InterPro" id="IPR052516">
    <property type="entry name" value="N-heterocyclic_Hydroxylase"/>
</dbReference>
<accession>A0A6J6PX62</accession>
<name>A0A6J6PX62_9ZZZZ</name>
<dbReference type="Pfam" id="PF20256">
    <property type="entry name" value="MoCoBD_2"/>
    <property type="match status" value="2"/>
</dbReference>
<dbReference type="AlphaFoldDB" id="A0A6J6PX62"/>
<dbReference type="PANTHER" id="PTHR47495">
    <property type="entry name" value="ALDEHYDE DEHYDROGENASE"/>
    <property type="match status" value="1"/>
</dbReference>
<dbReference type="GO" id="GO:0016491">
    <property type="term" value="F:oxidoreductase activity"/>
    <property type="evidence" value="ECO:0007669"/>
    <property type="project" value="InterPro"/>
</dbReference>
<dbReference type="Pfam" id="PF02738">
    <property type="entry name" value="MoCoBD_1"/>
    <property type="match status" value="1"/>
</dbReference>
<dbReference type="InterPro" id="IPR000674">
    <property type="entry name" value="Ald_Oxase/Xan_DH_a/b"/>
</dbReference>
<dbReference type="Gene3D" id="3.90.1170.50">
    <property type="entry name" value="Aldehyde oxidase/xanthine dehydrogenase, a/b hammerhead"/>
    <property type="match status" value="1"/>
</dbReference>
<organism evidence="2">
    <name type="scientific">freshwater metagenome</name>
    <dbReference type="NCBI Taxonomy" id="449393"/>
    <lineage>
        <taxon>unclassified sequences</taxon>
        <taxon>metagenomes</taxon>
        <taxon>ecological metagenomes</taxon>
    </lineage>
</organism>
<protein>
    <submittedName>
        <fullName evidence="2">Unannotated protein</fullName>
    </submittedName>
</protein>
<dbReference type="EMBL" id="CAEZXP010000004">
    <property type="protein sequence ID" value="CAB4701703.1"/>
    <property type="molecule type" value="Genomic_DNA"/>
</dbReference>
<dbReference type="PROSITE" id="PS51318">
    <property type="entry name" value="TAT"/>
    <property type="match status" value="1"/>
</dbReference>
<sequence>MTATEHTSFSRRRFIEGTGSIVVGFSLAGAVAGEAAAKGADVAQNVWPKPSVTAVDSFLEIKSDNTVVAKFGKGTGAQGLITSIRQLYAEELDVPLSSVSAIVGDSYLTPDQVGASGSNGMSTEWTTVRQAAATARQALLNMAATKLGTTSDKLFVKNGTVFVTGGSGSVTYGQLIGGQKFNLQLSATAPQKAPASMTVVGSSPQREEIPKIVTGNYDYVNDVRLPGMLHARNVKPPVVGATLVSVDGPHDLPGLVKVVAKGNYLAVVCKTEWQAVQAAKALKVTWKAPDKPLFPDGYDAFYQYLATGTPVGTTVNTNIGDAVGAYNAAPTKVSATYMHDFQSHASFSGTCCVADVDMTKQTARIWFGGQKPYGVANPVSDLLGIPVSNIRVTWYPGPGSYGRNDADDGGLEAAYLSSVLHAPVRIQWMRDEVQQWDPKGPAHLTTLQGGLDANGKVVSWNWTSRLVSSGHTPAAASKKGDTLIGNLMGFVTPQGTAAAFDSQSYGFPNVLKTGYAIDWAQGLGTGLRSANFRDPNGPQTTFASEQFIDELAYAAKLDPIDFRLTYLTAQRDINVVKAIRKASNWESRIGPSKDSASSKRVVSGRGMAYQTRSGTVNGWMCVVTVDRHTGDVKITKFVAAQDSGFIVNPVALDGSIKGNIMMSIGRSLRESVDFDATKVKSVDWVSYPITAIKDTPKVLDVVLVNTTGMDTGTFVSPSGAGEPSTRGVAAAIANAIFDATGVRVRRCPMTPAVVLAALKAAGKAL</sequence>
<dbReference type="SMART" id="SM01008">
    <property type="entry name" value="Ald_Xan_dh_C"/>
    <property type="match status" value="1"/>
</dbReference>
<dbReference type="Gene3D" id="3.30.365.10">
    <property type="entry name" value="Aldehyde oxidase/xanthine dehydrogenase, molybdopterin binding domain"/>
    <property type="match status" value="4"/>
</dbReference>
<dbReference type="InterPro" id="IPR006311">
    <property type="entry name" value="TAT_signal"/>
</dbReference>
<evidence type="ECO:0000313" key="2">
    <source>
        <dbReference type="EMBL" id="CAB4701703.1"/>
    </source>
</evidence>
<dbReference type="InterPro" id="IPR037165">
    <property type="entry name" value="AldOxase/xan_DH_Mopterin-bd_sf"/>
</dbReference>
<proteinExistence type="predicted"/>
<dbReference type="PANTHER" id="PTHR47495:SF1">
    <property type="entry name" value="BLL3820 PROTEIN"/>
    <property type="match status" value="1"/>
</dbReference>
<evidence type="ECO:0000259" key="1">
    <source>
        <dbReference type="SMART" id="SM01008"/>
    </source>
</evidence>